<evidence type="ECO:0000256" key="5">
    <source>
        <dbReference type="SAM" id="MobiDB-lite"/>
    </source>
</evidence>
<dbReference type="Pfam" id="PF13103">
    <property type="entry name" value="TonB_2"/>
    <property type="match status" value="1"/>
</dbReference>
<feature type="compositionally biased region" description="Polar residues" evidence="5">
    <location>
        <begin position="77"/>
        <end position="89"/>
    </location>
</feature>
<gene>
    <name evidence="7" type="ORF">MARSALSMR5_03157</name>
</gene>
<evidence type="ECO:0000313" key="7">
    <source>
        <dbReference type="EMBL" id="ARM85200.1"/>
    </source>
</evidence>
<comment type="subcellular location">
    <subcellularLocation>
        <location evidence="1">Membrane</location>
        <topology evidence="1">Single-pass membrane protein</topology>
    </subcellularLocation>
</comment>
<dbReference type="EMBL" id="CP020931">
    <property type="protein sequence ID" value="ARM85200.1"/>
    <property type="molecule type" value="Genomic_DNA"/>
</dbReference>
<dbReference type="GO" id="GO:0016020">
    <property type="term" value="C:membrane"/>
    <property type="evidence" value="ECO:0007669"/>
    <property type="project" value="UniProtKB-SubCell"/>
</dbReference>
<dbReference type="RefSeq" id="WP_085681494.1">
    <property type="nucleotide sequence ID" value="NZ_CP020931.1"/>
</dbReference>
<feature type="region of interest" description="Disordered" evidence="5">
    <location>
        <begin position="58"/>
        <end position="170"/>
    </location>
</feature>
<evidence type="ECO:0000256" key="2">
    <source>
        <dbReference type="ARBA" id="ARBA00022692"/>
    </source>
</evidence>
<protein>
    <submittedName>
        <fullName evidence="7">Energy transducer TonB</fullName>
    </submittedName>
</protein>
<evidence type="ECO:0000313" key="8">
    <source>
        <dbReference type="Proteomes" id="UP000193100"/>
    </source>
</evidence>
<dbReference type="NCBIfam" id="TIGR01352">
    <property type="entry name" value="tonB_Cterm"/>
    <property type="match status" value="1"/>
</dbReference>
<accession>A0A1W6KCN3</accession>
<dbReference type="GeneID" id="77257082"/>
<sequence>MLEYGSVTGLPDKYRITLAISVALLLHTLIMATLPYTAPSAESHRQTVKVELVSPGSIPLPESAASATSPTRTTAPDRNTITTEPTSTSDQRDPVAVESPQVDTSHPRHKEPTARSAPSPQPPVVEPQSPARTTPSQDSAATAAGNPEQPVEDTPKKVTQITSSPRDVDPYTASLAVHIGKELGKRPVPSSRSVTEPVSSQLELKLLPSGALTGAKVTKSTGFNDIDRAIYQAALLASPYPKPPEEYSGRKQFRVELIFAPERL</sequence>
<name>A0A1W6KCN3_9GAMM</name>
<evidence type="ECO:0000256" key="1">
    <source>
        <dbReference type="ARBA" id="ARBA00004167"/>
    </source>
</evidence>
<dbReference type="SUPFAM" id="SSF74653">
    <property type="entry name" value="TolA/TonB C-terminal domain"/>
    <property type="match status" value="1"/>
</dbReference>
<evidence type="ECO:0000256" key="3">
    <source>
        <dbReference type="ARBA" id="ARBA00022989"/>
    </source>
</evidence>
<feature type="transmembrane region" description="Helical" evidence="6">
    <location>
        <begin position="16"/>
        <end position="36"/>
    </location>
</feature>
<dbReference type="AlphaFoldDB" id="A0A1W6KCN3"/>
<organism evidence="7 8">
    <name type="scientific">Marinobacter salarius</name>
    <dbReference type="NCBI Taxonomy" id="1420917"/>
    <lineage>
        <taxon>Bacteria</taxon>
        <taxon>Pseudomonadati</taxon>
        <taxon>Pseudomonadota</taxon>
        <taxon>Gammaproteobacteria</taxon>
        <taxon>Pseudomonadales</taxon>
        <taxon>Marinobacteraceae</taxon>
        <taxon>Marinobacter</taxon>
    </lineage>
</organism>
<keyword evidence="3 6" id="KW-1133">Transmembrane helix</keyword>
<dbReference type="Gene3D" id="3.30.1150.10">
    <property type="match status" value="1"/>
</dbReference>
<dbReference type="Proteomes" id="UP000193100">
    <property type="component" value="Chromosome"/>
</dbReference>
<dbReference type="InterPro" id="IPR006260">
    <property type="entry name" value="TonB/TolA_C"/>
</dbReference>
<evidence type="ECO:0000256" key="6">
    <source>
        <dbReference type="SAM" id="Phobius"/>
    </source>
</evidence>
<proteinExistence type="predicted"/>
<keyword evidence="2 6" id="KW-0812">Transmembrane</keyword>
<evidence type="ECO:0000256" key="4">
    <source>
        <dbReference type="ARBA" id="ARBA00023136"/>
    </source>
</evidence>
<feature type="compositionally biased region" description="Low complexity" evidence="5">
    <location>
        <begin position="59"/>
        <end position="76"/>
    </location>
</feature>
<reference evidence="7 8" key="1">
    <citation type="submission" date="2017-04" db="EMBL/GenBank/DDBJ databases">
        <title>Genome Sequence of Marinobacter salarius strain SMR5 Isolated from a culture of the Diatom Skeletonema marinoi.</title>
        <authorList>
            <person name="Topel M."/>
            <person name="Pinder M.I.M."/>
            <person name="Johansson O.N."/>
            <person name="Kourtchenko O."/>
            <person name="Godhe A."/>
            <person name="Clarke A.K."/>
        </authorList>
    </citation>
    <scope>NUCLEOTIDE SEQUENCE [LARGE SCALE GENOMIC DNA]</scope>
    <source>
        <strain evidence="7 8">SMR5</strain>
    </source>
</reference>
<keyword evidence="4 6" id="KW-0472">Membrane</keyword>